<evidence type="ECO:0000313" key="10">
    <source>
        <dbReference type="Proteomes" id="UP000293142"/>
    </source>
</evidence>
<dbReference type="CDD" id="cd08071">
    <property type="entry name" value="MPN_DUF2466"/>
    <property type="match status" value="1"/>
</dbReference>
<evidence type="ECO:0000256" key="6">
    <source>
        <dbReference type="ARBA" id="ARBA00023049"/>
    </source>
</evidence>
<evidence type="ECO:0000256" key="3">
    <source>
        <dbReference type="ARBA" id="ARBA00022723"/>
    </source>
</evidence>
<evidence type="ECO:0000256" key="2">
    <source>
        <dbReference type="ARBA" id="ARBA00022670"/>
    </source>
</evidence>
<comment type="similarity">
    <text evidence="1 7">Belongs to the UPF0758 family.</text>
</comment>
<keyword evidence="2" id="KW-0645">Protease</keyword>
<evidence type="ECO:0000259" key="8">
    <source>
        <dbReference type="PROSITE" id="PS50249"/>
    </source>
</evidence>
<dbReference type="InterPro" id="IPR001405">
    <property type="entry name" value="UPF0758"/>
</dbReference>
<dbReference type="AlphaFoldDB" id="A0A4Q9DV13"/>
<sequence length="207" mass="23200">MSEQIPYEFRRLLADSLCEKPGSYIMEQLFSVFPRTEDLIEATEQELTASIKGVGNIKARQIVAALSLARSLMPPKLPSYKICSPADVYRLVEPELRYAKREHFICLFLNTKNVIIAKELIALGSLNACIVHPREVFRQAIKRCSASIICVHNHPSGNPEPSPEDVEITKRLMSAGTIIGIDVLDHVIIGDQRYISLTERGLMSLTH</sequence>
<dbReference type="PROSITE" id="PS50249">
    <property type="entry name" value="MPN"/>
    <property type="match status" value="1"/>
</dbReference>
<dbReference type="InterPro" id="IPR025657">
    <property type="entry name" value="RadC_JAB"/>
</dbReference>
<keyword evidence="6" id="KW-0482">Metalloprotease</keyword>
<dbReference type="NCBIfam" id="NF000642">
    <property type="entry name" value="PRK00024.1"/>
    <property type="match status" value="1"/>
</dbReference>
<protein>
    <submittedName>
        <fullName evidence="9">DNA repair protein RadC</fullName>
    </submittedName>
</protein>
<dbReference type="Proteomes" id="UP000293142">
    <property type="component" value="Unassembled WGS sequence"/>
</dbReference>
<evidence type="ECO:0000256" key="1">
    <source>
        <dbReference type="ARBA" id="ARBA00010243"/>
    </source>
</evidence>
<dbReference type="SUPFAM" id="SSF102712">
    <property type="entry name" value="JAB1/MPN domain"/>
    <property type="match status" value="1"/>
</dbReference>
<dbReference type="PANTHER" id="PTHR30471">
    <property type="entry name" value="DNA REPAIR PROTEIN RADC"/>
    <property type="match status" value="1"/>
</dbReference>
<dbReference type="EMBL" id="SIRE01000004">
    <property type="protein sequence ID" value="TBL80867.1"/>
    <property type="molecule type" value="Genomic_DNA"/>
</dbReference>
<keyword evidence="4" id="KW-0378">Hydrolase</keyword>
<feature type="domain" description="MPN" evidence="8">
    <location>
        <begin position="81"/>
        <end position="203"/>
    </location>
</feature>
<dbReference type="GO" id="GO:0006508">
    <property type="term" value="P:proteolysis"/>
    <property type="evidence" value="ECO:0007669"/>
    <property type="project" value="UniProtKB-KW"/>
</dbReference>
<dbReference type="PANTHER" id="PTHR30471:SF3">
    <property type="entry name" value="UPF0758 PROTEIN YEES-RELATED"/>
    <property type="match status" value="1"/>
</dbReference>
<keyword evidence="5" id="KW-0862">Zinc</keyword>
<dbReference type="InterPro" id="IPR020891">
    <property type="entry name" value="UPF0758_CS"/>
</dbReference>
<reference evidence="9 10" key="1">
    <citation type="submission" date="2019-02" db="EMBL/GenBank/DDBJ databases">
        <title>Paenibacillus sp. nov., isolated from surface-sterilized tissue of Thalictrum simplex L.</title>
        <authorList>
            <person name="Tuo L."/>
        </authorList>
    </citation>
    <scope>NUCLEOTIDE SEQUENCE [LARGE SCALE GENOMIC DNA]</scope>
    <source>
        <strain evidence="9 10">N2SHLJ1</strain>
    </source>
</reference>
<dbReference type="PROSITE" id="PS01302">
    <property type="entry name" value="UPF0758"/>
    <property type="match status" value="1"/>
</dbReference>
<evidence type="ECO:0000256" key="5">
    <source>
        <dbReference type="ARBA" id="ARBA00022833"/>
    </source>
</evidence>
<dbReference type="NCBIfam" id="TIGR00608">
    <property type="entry name" value="radc"/>
    <property type="match status" value="1"/>
</dbReference>
<dbReference type="Gene3D" id="3.40.140.10">
    <property type="entry name" value="Cytidine Deaminase, domain 2"/>
    <property type="match status" value="1"/>
</dbReference>
<comment type="caution">
    <text evidence="9">The sequence shown here is derived from an EMBL/GenBank/DDBJ whole genome shotgun (WGS) entry which is preliminary data.</text>
</comment>
<accession>A0A4Q9DV13</accession>
<evidence type="ECO:0000256" key="4">
    <source>
        <dbReference type="ARBA" id="ARBA00022801"/>
    </source>
</evidence>
<evidence type="ECO:0000256" key="7">
    <source>
        <dbReference type="RuleBase" id="RU003797"/>
    </source>
</evidence>
<gene>
    <name evidence="9" type="primary">radC</name>
    <name evidence="9" type="ORF">EYB31_06525</name>
</gene>
<keyword evidence="3" id="KW-0479">Metal-binding</keyword>
<proteinExistence type="inferred from homology"/>
<dbReference type="OrthoDB" id="9804482at2"/>
<organism evidence="9 10">
    <name type="scientific">Paenibacillus thalictri</name>
    <dbReference type="NCBI Taxonomy" id="2527873"/>
    <lineage>
        <taxon>Bacteria</taxon>
        <taxon>Bacillati</taxon>
        <taxon>Bacillota</taxon>
        <taxon>Bacilli</taxon>
        <taxon>Bacillales</taxon>
        <taxon>Paenibacillaceae</taxon>
        <taxon>Paenibacillus</taxon>
    </lineage>
</organism>
<dbReference type="InterPro" id="IPR037518">
    <property type="entry name" value="MPN"/>
</dbReference>
<name>A0A4Q9DV13_9BACL</name>
<dbReference type="GO" id="GO:0008237">
    <property type="term" value="F:metallopeptidase activity"/>
    <property type="evidence" value="ECO:0007669"/>
    <property type="project" value="UniProtKB-KW"/>
</dbReference>
<evidence type="ECO:0000313" key="9">
    <source>
        <dbReference type="EMBL" id="TBL80867.1"/>
    </source>
</evidence>
<keyword evidence="10" id="KW-1185">Reference proteome</keyword>
<dbReference type="GO" id="GO:0046872">
    <property type="term" value="F:metal ion binding"/>
    <property type="evidence" value="ECO:0007669"/>
    <property type="project" value="UniProtKB-KW"/>
</dbReference>
<dbReference type="RefSeq" id="WP_131012471.1">
    <property type="nucleotide sequence ID" value="NZ_SIRE01000004.1"/>
</dbReference>
<dbReference type="Pfam" id="PF04002">
    <property type="entry name" value="RadC"/>
    <property type="match status" value="1"/>
</dbReference>